<evidence type="ECO:0000313" key="4">
    <source>
        <dbReference type="Proteomes" id="UP001500467"/>
    </source>
</evidence>
<gene>
    <name evidence="3" type="ORF">GCM10009675_37760</name>
</gene>
<keyword evidence="1" id="KW-1133">Transmembrane helix</keyword>
<feature type="domain" description="Low molecular weight protein antigen 6 PH" evidence="2">
    <location>
        <begin position="62"/>
        <end position="154"/>
    </location>
</feature>
<dbReference type="Pfam" id="PF10756">
    <property type="entry name" value="bPH_6"/>
    <property type="match status" value="1"/>
</dbReference>
<protein>
    <submittedName>
        <fullName evidence="3">PH domain-containing protein</fullName>
    </submittedName>
</protein>
<dbReference type="Proteomes" id="UP001500467">
    <property type="component" value="Unassembled WGS sequence"/>
</dbReference>
<keyword evidence="1" id="KW-0472">Membrane</keyword>
<name>A0ABN1VIG1_9PSEU</name>
<keyword evidence="4" id="KW-1185">Reference proteome</keyword>
<evidence type="ECO:0000313" key="3">
    <source>
        <dbReference type="EMBL" id="GAA1212825.1"/>
    </source>
</evidence>
<evidence type="ECO:0000256" key="1">
    <source>
        <dbReference type="SAM" id="Phobius"/>
    </source>
</evidence>
<evidence type="ECO:0000259" key="2">
    <source>
        <dbReference type="Pfam" id="PF10756"/>
    </source>
</evidence>
<organism evidence="3 4">
    <name type="scientific">Prauserella alba</name>
    <dbReference type="NCBI Taxonomy" id="176898"/>
    <lineage>
        <taxon>Bacteria</taxon>
        <taxon>Bacillati</taxon>
        <taxon>Actinomycetota</taxon>
        <taxon>Actinomycetes</taxon>
        <taxon>Pseudonocardiales</taxon>
        <taxon>Pseudonocardiaceae</taxon>
        <taxon>Prauserella</taxon>
    </lineage>
</organism>
<feature type="transmembrane region" description="Helical" evidence="1">
    <location>
        <begin position="41"/>
        <end position="60"/>
    </location>
</feature>
<dbReference type="InterPro" id="IPR019692">
    <property type="entry name" value="CFP-6_PH"/>
</dbReference>
<proteinExistence type="predicted"/>
<accession>A0ABN1VIG1</accession>
<comment type="caution">
    <text evidence="3">The sequence shown here is derived from an EMBL/GenBank/DDBJ whole genome shotgun (WGS) entry which is preliminary data.</text>
</comment>
<keyword evidence="1" id="KW-0812">Transmembrane</keyword>
<dbReference type="EMBL" id="BAAALM010000015">
    <property type="protein sequence ID" value="GAA1212825.1"/>
    <property type="molecule type" value="Genomic_DNA"/>
</dbReference>
<sequence>MDNSTLSWSTHPGLVAIGWVLAAGAAVGAFAASGSADRPGMLLFGLGAVAMASAAAYGTFVRPRLAADAAGVRIRSLGGTRRLAWREVGIRLTTVRRLGRDAAALEIEPVAAAPHTAVSGADGDEGVHSGLVVLGWLELGADPRDVHDDLTALQARHAGPGSDRATGD</sequence>
<reference evidence="3 4" key="1">
    <citation type="journal article" date="2019" name="Int. J. Syst. Evol. Microbiol.">
        <title>The Global Catalogue of Microorganisms (GCM) 10K type strain sequencing project: providing services to taxonomists for standard genome sequencing and annotation.</title>
        <authorList>
            <consortium name="The Broad Institute Genomics Platform"/>
            <consortium name="The Broad Institute Genome Sequencing Center for Infectious Disease"/>
            <person name="Wu L."/>
            <person name="Ma J."/>
        </authorList>
    </citation>
    <scope>NUCLEOTIDE SEQUENCE [LARGE SCALE GENOMIC DNA]</scope>
    <source>
        <strain evidence="3 4">JCM 13022</strain>
    </source>
</reference>